<dbReference type="AlphaFoldDB" id="A0A7K0BMF1"/>
<reference evidence="2 3" key="1">
    <citation type="submission" date="2019-10" db="EMBL/GenBank/DDBJ databases">
        <title>Actinomadura rubteroloni sp. nov. and Actinomadura macrotermitis sp. nov., isolated from the gut of fungus growing-termite Macrotermes natalensis.</title>
        <authorList>
            <person name="Benndorf R."/>
            <person name="Martin K."/>
            <person name="Kuefner M."/>
            <person name="De Beer W."/>
            <person name="Kaster A.-K."/>
            <person name="Vollmers J."/>
            <person name="Poulsen M."/>
            <person name="Beemelmanns C."/>
        </authorList>
    </citation>
    <scope>NUCLEOTIDE SEQUENCE [LARGE SCALE GENOMIC DNA]</scope>
    <source>
        <strain evidence="2 3">RB68</strain>
    </source>
</reference>
<dbReference type="Gene3D" id="3.40.50.720">
    <property type="entry name" value="NAD(P)-binding Rossmann-like Domain"/>
    <property type="match status" value="1"/>
</dbReference>
<comment type="caution">
    <text evidence="2">The sequence shown here is derived from an EMBL/GenBank/DDBJ whole genome shotgun (WGS) entry which is preliminary data.</text>
</comment>
<keyword evidence="3" id="KW-1185">Reference proteome</keyword>
<feature type="domain" description="NAD(P)-binding" evidence="1">
    <location>
        <begin position="7"/>
        <end position="197"/>
    </location>
</feature>
<dbReference type="OrthoDB" id="3763081at2"/>
<sequence>MKLTVLGATGGTGVQVVQRALDDGHQVTAIVRDPAKLPAGLRDRAEVVTADVRDAAALTPHVQGRDAVITALGTREGRAPTTICTDGARGLIEAMRAAGTSRLLLVSASGLAADSGDGPVTRYVFKPLLQRVLKENFTDLRRAEELVRASGLDWTIVRPPRLLNGPAKGAYRSTVDRNVRGGRTIRRADLAAALLDLAPGTGNVGHVVCVAG</sequence>
<dbReference type="InterPro" id="IPR051606">
    <property type="entry name" value="Polyketide_Oxido-like"/>
</dbReference>
<gene>
    <name evidence="2" type="ORF">ACRB68_03890</name>
</gene>
<dbReference type="PANTHER" id="PTHR43355">
    <property type="entry name" value="FLAVIN REDUCTASE (NADPH)"/>
    <property type="match status" value="1"/>
</dbReference>
<dbReference type="Pfam" id="PF13460">
    <property type="entry name" value="NAD_binding_10"/>
    <property type="match status" value="1"/>
</dbReference>
<dbReference type="RefSeq" id="WP_153530570.1">
    <property type="nucleotide sequence ID" value="NZ_WEGH01000001.1"/>
</dbReference>
<dbReference type="Proteomes" id="UP000487268">
    <property type="component" value="Unassembled WGS sequence"/>
</dbReference>
<dbReference type="InterPro" id="IPR016040">
    <property type="entry name" value="NAD(P)-bd_dom"/>
</dbReference>
<dbReference type="GO" id="GO:0042602">
    <property type="term" value="F:riboflavin reductase (NADPH) activity"/>
    <property type="evidence" value="ECO:0007669"/>
    <property type="project" value="TreeGrafter"/>
</dbReference>
<dbReference type="SUPFAM" id="SSF51735">
    <property type="entry name" value="NAD(P)-binding Rossmann-fold domains"/>
    <property type="match status" value="1"/>
</dbReference>
<evidence type="ECO:0000313" key="3">
    <source>
        <dbReference type="Proteomes" id="UP000487268"/>
    </source>
</evidence>
<dbReference type="InterPro" id="IPR036291">
    <property type="entry name" value="NAD(P)-bd_dom_sf"/>
</dbReference>
<dbReference type="EMBL" id="WEGH01000001">
    <property type="protein sequence ID" value="MQY02359.1"/>
    <property type="molecule type" value="Genomic_DNA"/>
</dbReference>
<dbReference type="GO" id="GO:0004074">
    <property type="term" value="F:biliverdin reductase [NAD(P)H] activity"/>
    <property type="evidence" value="ECO:0007669"/>
    <property type="project" value="TreeGrafter"/>
</dbReference>
<accession>A0A7K0BMF1</accession>
<dbReference type="PANTHER" id="PTHR43355:SF2">
    <property type="entry name" value="FLAVIN REDUCTASE (NADPH)"/>
    <property type="match status" value="1"/>
</dbReference>
<organism evidence="2 3">
    <name type="scientific">Actinomadura macrotermitis</name>
    <dbReference type="NCBI Taxonomy" id="2585200"/>
    <lineage>
        <taxon>Bacteria</taxon>
        <taxon>Bacillati</taxon>
        <taxon>Actinomycetota</taxon>
        <taxon>Actinomycetes</taxon>
        <taxon>Streptosporangiales</taxon>
        <taxon>Thermomonosporaceae</taxon>
        <taxon>Actinomadura</taxon>
    </lineage>
</organism>
<name>A0A7K0BMF1_9ACTN</name>
<evidence type="ECO:0000313" key="2">
    <source>
        <dbReference type="EMBL" id="MQY02359.1"/>
    </source>
</evidence>
<proteinExistence type="predicted"/>
<evidence type="ECO:0000259" key="1">
    <source>
        <dbReference type="Pfam" id="PF13460"/>
    </source>
</evidence>
<protein>
    <recommendedName>
        <fullName evidence="1">NAD(P)-binding domain-containing protein</fullName>
    </recommendedName>
</protein>